<dbReference type="EMBL" id="BAAANO010000018">
    <property type="protein sequence ID" value="GAA2009469.1"/>
    <property type="molecule type" value="Genomic_DNA"/>
</dbReference>
<evidence type="ECO:0000313" key="2">
    <source>
        <dbReference type="Proteomes" id="UP001500755"/>
    </source>
</evidence>
<dbReference type="InterPro" id="IPR021804">
    <property type="entry name" value="DUF3375"/>
</dbReference>
<protein>
    <recommendedName>
        <fullName evidence="3">DUF3375 domain-containing protein</fullName>
    </recommendedName>
</protein>
<organism evidence="1 2">
    <name type="scientific">Brevibacterium samyangense</name>
    <dbReference type="NCBI Taxonomy" id="366888"/>
    <lineage>
        <taxon>Bacteria</taxon>
        <taxon>Bacillati</taxon>
        <taxon>Actinomycetota</taxon>
        <taxon>Actinomycetes</taxon>
        <taxon>Micrococcales</taxon>
        <taxon>Brevibacteriaceae</taxon>
        <taxon>Brevibacterium</taxon>
    </lineage>
</organism>
<keyword evidence="2" id="KW-1185">Reference proteome</keyword>
<accession>A0ABN2TID2</accession>
<name>A0ABN2TID2_9MICO</name>
<dbReference type="RefSeq" id="WP_344309345.1">
    <property type="nucleotide sequence ID" value="NZ_BAAANO010000018.1"/>
</dbReference>
<evidence type="ECO:0000313" key="1">
    <source>
        <dbReference type="EMBL" id="GAA2009469.1"/>
    </source>
</evidence>
<comment type="caution">
    <text evidence="1">The sequence shown here is derived from an EMBL/GenBank/DDBJ whole genome shotgun (WGS) entry which is preliminary data.</text>
</comment>
<evidence type="ECO:0008006" key="3">
    <source>
        <dbReference type="Google" id="ProtNLM"/>
    </source>
</evidence>
<sequence length="487" mass="54063">MAVSVEQIEDLLGKDHQHPTMGLLTATSRGWVIPLFARHLEPFGTVSADEFHVRVAETLEHPDVPRSDRTPAEHCRKWLGDRWIESLVKDERTYYRLSSSSLRALQFVRELAGGESAVGSARVASIEFAIETLAAAADPDRQGRIARIDARIAELESEKRGLETGRSREASTSDLRGHLREIQILSRTLPADFRSLQAKIAESHKAAARRAWNDTPPKAELLEDYLDKNESFSSTAEGAAYDSFTELLTHDRARKLNAAIDHVLEQPFAREHMSAAEREEFRNIVSTLNRSRHEVDQERMRWKEFLRRVVTRSSLNRNKHINALAQRAMSAGATWAAKAPGHRTVPTELLGIGTIEIEDMSQIRLWEDEGPAKVSVAVRPHTTGLSRSDVDALRLAAGTGHRAVRRHVNALLEENGRATGAQVLEAMPPDNRRLGTAISLIDLAVEHGSTAATEFEIVELLDAAGTATRWQIPLTAFTAPVPSKENA</sequence>
<gene>
    <name evidence="1" type="ORF">GCM10009755_20320</name>
</gene>
<proteinExistence type="predicted"/>
<dbReference type="Proteomes" id="UP001500755">
    <property type="component" value="Unassembled WGS sequence"/>
</dbReference>
<dbReference type="Pfam" id="PF11855">
    <property type="entry name" value="DUF3375"/>
    <property type="match status" value="1"/>
</dbReference>
<reference evidence="1 2" key="1">
    <citation type="journal article" date="2019" name="Int. J. Syst. Evol. Microbiol.">
        <title>The Global Catalogue of Microorganisms (GCM) 10K type strain sequencing project: providing services to taxonomists for standard genome sequencing and annotation.</title>
        <authorList>
            <consortium name="The Broad Institute Genomics Platform"/>
            <consortium name="The Broad Institute Genome Sequencing Center for Infectious Disease"/>
            <person name="Wu L."/>
            <person name="Ma J."/>
        </authorList>
    </citation>
    <scope>NUCLEOTIDE SEQUENCE [LARGE SCALE GENOMIC DNA]</scope>
    <source>
        <strain evidence="1 2">JCM 14546</strain>
    </source>
</reference>